<dbReference type="Gene3D" id="2.60.120.260">
    <property type="entry name" value="Galactose-binding domain-like"/>
    <property type="match status" value="1"/>
</dbReference>
<accession>A0A2Z4Y8I2</accession>
<dbReference type="KEGG" id="schv:BRCON_2594"/>
<evidence type="ECO:0000313" key="3">
    <source>
        <dbReference type="Proteomes" id="UP000262583"/>
    </source>
</evidence>
<evidence type="ECO:0000313" key="2">
    <source>
        <dbReference type="EMBL" id="AXA37336.1"/>
    </source>
</evidence>
<proteinExistence type="predicted"/>
<reference evidence="2 3" key="1">
    <citation type="submission" date="2018-05" db="EMBL/GenBank/DDBJ databases">
        <title>A metagenomic window into the 2 km-deep terrestrial subsurface aquifer revealed taxonomically and functionally diverse microbial community comprising novel uncultured bacterial lineages.</title>
        <authorList>
            <person name="Kadnikov V.V."/>
            <person name="Mardanov A.V."/>
            <person name="Beletsky A.V."/>
            <person name="Banks D."/>
            <person name="Pimenov N.V."/>
            <person name="Frank Y.A."/>
            <person name="Karnachuk O.V."/>
            <person name="Ravin N.V."/>
        </authorList>
    </citation>
    <scope>NUCLEOTIDE SEQUENCE [LARGE SCALE GENOMIC DNA]</scope>
    <source>
        <strain evidence="2">BY</strain>
    </source>
</reference>
<organism evidence="2 3">
    <name type="scientific">Sumerlaea chitinivorans</name>
    <dbReference type="NCBI Taxonomy" id="2250252"/>
    <lineage>
        <taxon>Bacteria</taxon>
        <taxon>Candidatus Sumerlaeota</taxon>
        <taxon>Candidatus Sumerlaeia</taxon>
        <taxon>Candidatus Sumerlaeales</taxon>
        <taxon>Candidatus Sumerlaeaceae</taxon>
        <taxon>Candidatus Sumerlaea</taxon>
    </lineage>
</organism>
<dbReference type="SUPFAM" id="SSF49785">
    <property type="entry name" value="Galactose-binding domain-like"/>
    <property type="match status" value="1"/>
</dbReference>
<evidence type="ECO:0000256" key="1">
    <source>
        <dbReference type="SAM" id="MobiDB-lite"/>
    </source>
</evidence>
<dbReference type="AlphaFoldDB" id="A0A2Z4Y8I2"/>
<protein>
    <submittedName>
        <fullName evidence="2">Uncharacterized protein</fullName>
    </submittedName>
</protein>
<dbReference type="EMBL" id="CP030759">
    <property type="protein sequence ID" value="AXA37336.1"/>
    <property type="molecule type" value="Genomic_DNA"/>
</dbReference>
<dbReference type="Proteomes" id="UP000262583">
    <property type="component" value="Chromosome"/>
</dbReference>
<gene>
    <name evidence="2" type="ORF">BRCON_2594</name>
</gene>
<sequence length="1272" mass="143173">MSGKWWKTAINAAVAAMLFTPQLDGHAALRLRPAERGELRLEQNGTPVADEQPRFVVQEWQGVATKSATSKNAASKARVGSIVDMPDIKAQLRPLGDGWSAPYELATQREGDRYVQRWRFANGITVSALWEQVGDAIRVTGEVMNETPSAGREEIPISLILAIPVDEASLEWLADLRRTDSIRGNEEKISAVPTTAGSRAAMSRYPFAAVRGKTKCLAVGLPLDSPRIHRVRWDGKHGCLIAEIDVALSSVPEKFPNRASFTFWLFDFPREFGFRGAAQTYYALNPTSYAKRLPEQGQWMPFTQIDKVTRAQDFCFKFHEYHPDISVAWDWKHGVLPLVYCEPPVQYINLDDSFPKQASALEDYLATLDTKQASQVRSSGTFTADGHLRATWVDTPWAKGARVPTNGDPEIPRTDKNPVNSFDQNWAPYQELYRRHSDDSPLAWQGGGRVVDGVIGAVGRALYLPQGQEAKQELQRLGSQEQGNGITISFRAKTRAKGKLVVRVADDATQEFTLTPTMAEYRAQFPRWGPALTLSAREDEVWVDGLRMEGARVENGEFERGERDSEAVAGLYMDSFEGWDSHELNFRQDHLRLSDYPLTFDALTGRTAQVIMFHNYEFAAEAVRRLRARGHILMANTVLYQWPWSAHFVDVLGIEMPWGQWATSERLDYLRTMAYHKPYCFLLNVRFETFRGEKVAEYFARCFAYGFWPGFFSHDAANAPYWESGYYEEDRPLFVKYMRPQQRVTAAGWEPVTLATVNTPQLIVERWGGGPYLGKPLSPRTFYLTIHNPTNTTRTLTLQIPSTLRGDQDYVAFDLLEGKVASMSVAEPLAMSLGAHESAGLYFVARERAAVENAYRHATNEILSQLAKYTSYGLVPEPTMHQAEEMASSPSQPSRLADFLSQSFPNLPPLYQLELQRAIREWRVWSGVYGEVTSQKRFRPTLPPAVVPNELVCVRVNEEYAAAHLALVYIAQKQQREVTFQNGAASFRVPANLPVGQPIAIVIRNADPRQPTPYYETTLPVLPALTVGGMNRELLIRDEYELTFDLTNNLSEPLRGQLLVEVPDGIAKPAPQEIELAPWRPTQVQLPLRVVRQPDEADVTSVLKIRWQSSRASTLVEIPLTILARKSSILRSSHVRVRVDSCYLGYSPDPLTDGVVDTRGVEWQNAAWASDEGLVPHWVEFNFDKPTPVSEIVLYWAFDDGKYWTSRKVHVQVPDANGTWKSLATVKNEQPTAKSVVTFGPVTITKLRVYQEPGDGPAARKGILWLAEVEAR</sequence>
<dbReference type="InterPro" id="IPR008979">
    <property type="entry name" value="Galactose-bd-like_sf"/>
</dbReference>
<dbReference type="Pfam" id="PF22633">
    <property type="entry name" value="F5_F8_type_C_2"/>
    <property type="match status" value="1"/>
</dbReference>
<name>A0A2Z4Y8I2_SUMC1</name>
<feature type="region of interest" description="Disordered" evidence="1">
    <location>
        <begin position="399"/>
        <end position="420"/>
    </location>
</feature>